<keyword evidence="2" id="KW-1185">Reference proteome</keyword>
<organism evidence="1 2">
    <name type="scientific">Paenibacillus lutimineralis</name>
    <dbReference type="NCBI Taxonomy" id="2707005"/>
    <lineage>
        <taxon>Bacteria</taxon>
        <taxon>Bacillati</taxon>
        <taxon>Bacillota</taxon>
        <taxon>Bacilli</taxon>
        <taxon>Bacillales</taxon>
        <taxon>Paenibacillaceae</taxon>
        <taxon>Paenibacillus</taxon>
    </lineage>
</organism>
<dbReference type="RefSeq" id="WP_068779809.1">
    <property type="nucleotide sequence ID" value="NZ_CP034346.1"/>
</dbReference>
<proteinExistence type="predicted"/>
<sequence>MAEEDYTRKELFETIENLCRSKVEEFRMIGYEHVTEEEIWSCVSQKYEKNGFPPLHQLVNDILSLKITHFMNYLTISAFRGSHLD</sequence>
<dbReference type="OrthoDB" id="2990595at2"/>
<dbReference type="Pfam" id="PF13797">
    <property type="entry name" value="Post_transc_reg"/>
    <property type="match status" value="1"/>
</dbReference>
<evidence type="ECO:0008006" key="3">
    <source>
        <dbReference type="Google" id="ProtNLM"/>
    </source>
</evidence>
<name>A0A3Q9IE29_9BACL</name>
<evidence type="ECO:0000313" key="2">
    <source>
        <dbReference type="Proteomes" id="UP000270678"/>
    </source>
</evidence>
<dbReference type="KEGG" id="plut:EI981_22545"/>
<dbReference type="Proteomes" id="UP000270678">
    <property type="component" value="Chromosome"/>
</dbReference>
<accession>A0A3Q9IE29</accession>
<dbReference type="InterPro" id="IPR025716">
    <property type="entry name" value="Post-transcriptional_regulator"/>
</dbReference>
<dbReference type="AlphaFoldDB" id="A0A3Q9IE29"/>
<gene>
    <name evidence="1" type="ORF">EI981_22545</name>
</gene>
<evidence type="ECO:0000313" key="1">
    <source>
        <dbReference type="EMBL" id="AZS16967.1"/>
    </source>
</evidence>
<protein>
    <recommendedName>
        <fullName evidence="3">Post-transcriptional regulator</fullName>
    </recommendedName>
</protein>
<dbReference type="EMBL" id="CP034346">
    <property type="protein sequence ID" value="AZS16967.1"/>
    <property type="molecule type" value="Genomic_DNA"/>
</dbReference>
<reference evidence="2" key="1">
    <citation type="submission" date="2018-12" db="EMBL/GenBank/DDBJ databases">
        <title>Complete genome sequence of Paenibacillus sp. MBLB1234.</title>
        <authorList>
            <person name="Nam Y.-D."/>
            <person name="Kang J."/>
            <person name="Chung W.-H."/>
            <person name="Park Y.S."/>
        </authorList>
    </citation>
    <scope>NUCLEOTIDE SEQUENCE [LARGE SCALE GENOMIC DNA]</scope>
    <source>
        <strain evidence="2">MBLB1234</strain>
    </source>
</reference>